<feature type="compositionally biased region" description="Polar residues" evidence="2">
    <location>
        <begin position="766"/>
        <end position="777"/>
    </location>
</feature>
<feature type="compositionally biased region" description="Basic and acidic residues" evidence="2">
    <location>
        <begin position="549"/>
        <end position="578"/>
    </location>
</feature>
<dbReference type="eggNOG" id="KOG2789">
    <property type="taxonomic scope" value="Eukaryota"/>
</dbReference>
<evidence type="ECO:0000256" key="2">
    <source>
        <dbReference type="SAM" id="MobiDB-lite"/>
    </source>
</evidence>
<feature type="compositionally biased region" description="Low complexity" evidence="2">
    <location>
        <begin position="600"/>
        <end position="628"/>
    </location>
</feature>
<dbReference type="OMA" id="CFLTYPP"/>
<feature type="region of interest" description="Disordered" evidence="2">
    <location>
        <begin position="1"/>
        <end position="83"/>
    </location>
</feature>
<reference evidence="4" key="4">
    <citation type="journal article" date="2015" name="G3 (Bethesda)">
        <title>Genome sequences of three phytopathogenic species of the Magnaporthaceae family of fungi.</title>
        <authorList>
            <person name="Okagaki L.H."/>
            <person name="Nunes C.C."/>
            <person name="Sailsbery J."/>
            <person name="Clay B."/>
            <person name="Brown D."/>
            <person name="John T."/>
            <person name="Oh Y."/>
            <person name="Young N."/>
            <person name="Fitzgerald M."/>
            <person name="Haas B.J."/>
            <person name="Zeng Q."/>
            <person name="Young S."/>
            <person name="Adiconis X."/>
            <person name="Fan L."/>
            <person name="Levin J.Z."/>
            <person name="Mitchell T.K."/>
            <person name="Okubara P.A."/>
            <person name="Farman M.L."/>
            <person name="Kohn L.M."/>
            <person name="Birren B."/>
            <person name="Ma L.-J."/>
            <person name="Dean R.A."/>
        </authorList>
    </citation>
    <scope>NUCLEOTIDE SEQUENCE</scope>
    <source>
        <strain evidence="4">ATCC 64411 / 73-15</strain>
    </source>
</reference>
<feature type="compositionally biased region" description="Basic and acidic residues" evidence="2">
    <location>
        <begin position="654"/>
        <end position="663"/>
    </location>
</feature>
<dbReference type="STRING" id="644358.A0A0C4DMZ1"/>
<feature type="compositionally biased region" description="Low complexity" evidence="2">
    <location>
        <begin position="580"/>
        <end position="593"/>
    </location>
</feature>
<feature type="compositionally biased region" description="Polar residues" evidence="2">
    <location>
        <begin position="741"/>
        <end position="752"/>
    </location>
</feature>
<feature type="region of interest" description="Disordered" evidence="2">
    <location>
        <begin position="549"/>
        <end position="628"/>
    </location>
</feature>
<feature type="compositionally biased region" description="Gly residues" evidence="2">
    <location>
        <begin position="486"/>
        <end position="501"/>
    </location>
</feature>
<sequence>MGNTNTKEARDVASPRSPHDPRFPQQQDSAGQSSSSRHRSRTSRSDLGSLLGISQASSSSAQPPYERRETKQEREARRLEKERQARVIERERSLKEEHVDGGYLVTLGTYVGPEDYSKPTVRQLQIERKIAPFWRGLNDFSETWTEHQIVAVARGLPLPAADAPPPEELIPRPMSADPASTSSQNLNSLTIPMGDRTQSAASDRSRSGLGSAIPSPSSMIRNSSPFKHRPKAIAAALSISSRNGSATEISPREIKLAHDPFVNGQPLEVFLYKDAAECPICFLYYPPYLNHTRCCDQPICSECFVQIKRADPHYPEGHGEAENPEANPEEQAGLLISEPACCPYCQQPEFGVTYEPPPFRRGLAYSHSGPNLGVGVSGTAMSSSSSLSSNLSPTSMTYPSTQNRRRTQSLSANAPNVITTDRVRPDWSTKLATQRAHVARRAAAATALHTAAFLMGNSESRGFRIGRLSRRNTGNASAAGPSSGAGDAGAEGGASGGGGESGSASPATMEPGPRGSSGRGILGGNRRSRMEDLEEMMFAEAIRLSLAAEEERKRKAEKEERKEAKRREKEEKKEEKKAAKAAAKAGASGPYAGSPGGSGHSSLSGSSLSLPSLGLGRRRGNSAASNLRVEASVASAMAATAIASPSVSSIALTGDKDKGKGVERSPPSSATKEPSTEGEPSSTSGSSSSAAQPVPSPSHRPAGPSHLRQMSSASSIASSSLSDTAAGSHGAQSHMHDPRASGQSLGSQSNASDDAGGQGVDRGDPGSSTEPMLNFTSLAEMVGVQLEGEHAGNRPSATGCDAPSGERSAAHASDSAKEEAEEQDVEDATGPAKTLSTGPGQNGGSRAPSPAPINTAQISPPPELVVTPGTPAVVEDGIEGSKQLGVTEVVHNSS</sequence>
<feature type="compositionally biased region" description="Low complexity" evidence="2">
    <location>
        <begin position="677"/>
        <end position="693"/>
    </location>
</feature>
<dbReference type="OrthoDB" id="21471at2759"/>
<dbReference type="EnsemblFungi" id="MAPG_01159T0">
    <property type="protein sequence ID" value="MAPG_01159T0"/>
    <property type="gene ID" value="MAPG_01159"/>
</dbReference>
<comment type="similarity">
    <text evidence="1">Belongs to the SIP5 family.</text>
</comment>
<protein>
    <submittedName>
        <fullName evidence="3">C2H2 zinc finger protein</fullName>
    </submittedName>
</protein>
<evidence type="ECO:0000313" key="5">
    <source>
        <dbReference type="Proteomes" id="UP000011715"/>
    </source>
</evidence>
<evidence type="ECO:0000256" key="1">
    <source>
        <dbReference type="ARBA" id="ARBA00010402"/>
    </source>
</evidence>
<reference evidence="3" key="3">
    <citation type="submission" date="2011-03" db="EMBL/GenBank/DDBJ databases">
        <title>Annotation of Magnaporthe poae ATCC 64411.</title>
        <authorList>
            <person name="Ma L.-J."/>
            <person name="Dead R."/>
            <person name="Young S.K."/>
            <person name="Zeng Q."/>
            <person name="Gargeya S."/>
            <person name="Fitzgerald M."/>
            <person name="Haas B."/>
            <person name="Abouelleil A."/>
            <person name="Alvarado L."/>
            <person name="Arachchi H.M."/>
            <person name="Berlin A."/>
            <person name="Brown A."/>
            <person name="Chapman S.B."/>
            <person name="Chen Z."/>
            <person name="Dunbar C."/>
            <person name="Freedman E."/>
            <person name="Gearin G."/>
            <person name="Gellesch M."/>
            <person name="Goldberg J."/>
            <person name="Griggs A."/>
            <person name="Gujja S."/>
            <person name="Heiman D."/>
            <person name="Howarth C."/>
            <person name="Larson L."/>
            <person name="Lui A."/>
            <person name="MacDonald P.J.P."/>
            <person name="Mehta T."/>
            <person name="Montmayeur A."/>
            <person name="Murphy C."/>
            <person name="Neiman D."/>
            <person name="Pearson M."/>
            <person name="Priest M."/>
            <person name="Roberts A."/>
            <person name="Saif S."/>
            <person name="Shea T."/>
            <person name="Shenoy N."/>
            <person name="Sisk P."/>
            <person name="Stolte C."/>
            <person name="Sykes S."/>
            <person name="Yandava C."/>
            <person name="Wortman J."/>
            <person name="Nusbaum C."/>
            <person name="Birren B."/>
        </authorList>
    </citation>
    <scope>NUCLEOTIDE SEQUENCE</scope>
    <source>
        <strain evidence="3">ATCC 64411</strain>
    </source>
</reference>
<feature type="compositionally biased region" description="Polar residues" evidence="2">
    <location>
        <begin position="214"/>
        <end position="225"/>
    </location>
</feature>
<dbReference type="EMBL" id="ADBL01000274">
    <property type="status" value="NOT_ANNOTATED_CDS"/>
    <property type="molecule type" value="Genomic_DNA"/>
</dbReference>
<reference evidence="3" key="1">
    <citation type="submission" date="2010-05" db="EMBL/GenBank/DDBJ databases">
        <title>The Genome Sequence of Magnaporthe poae strain ATCC 64411.</title>
        <authorList>
            <consortium name="The Broad Institute Genome Sequencing Platform"/>
            <consortium name="Broad Institute Genome Sequencing Center for Infectious Disease"/>
            <person name="Ma L.-J."/>
            <person name="Dead R."/>
            <person name="Young S."/>
            <person name="Zeng Q."/>
            <person name="Koehrsen M."/>
            <person name="Alvarado L."/>
            <person name="Berlin A."/>
            <person name="Chapman S.B."/>
            <person name="Chen Z."/>
            <person name="Freedman E."/>
            <person name="Gellesch M."/>
            <person name="Goldberg J."/>
            <person name="Griggs A."/>
            <person name="Gujja S."/>
            <person name="Heilman E.R."/>
            <person name="Heiman D."/>
            <person name="Hepburn T."/>
            <person name="Howarth C."/>
            <person name="Jen D."/>
            <person name="Larson L."/>
            <person name="Mehta T."/>
            <person name="Neiman D."/>
            <person name="Pearson M."/>
            <person name="Roberts A."/>
            <person name="Saif S."/>
            <person name="Shea T."/>
            <person name="Shenoy N."/>
            <person name="Sisk P."/>
            <person name="Stolte C."/>
            <person name="Sykes S."/>
            <person name="Walk T."/>
            <person name="White J."/>
            <person name="Yandava C."/>
            <person name="Haas B."/>
            <person name="Nusbaum C."/>
            <person name="Birren B."/>
        </authorList>
    </citation>
    <scope>NUCLEOTIDE SEQUENCE</scope>
    <source>
        <strain evidence="3">ATCC 64411</strain>
    </source>
</reference>
<proteinExistence type="inferred from homology"/>
<feature type="region of interest" description="Disordered" evidence="2">
    <location>
        <begin position="472"/>
        <end position="525"/>
    </location>
</feature>
<evidence type="ECO:0000313" key="3">
    <source>
        <dbReference type="EMBL" id="KLU82082.1"/>
    </source>
</evidence>
<feature type="region of interest" description="Disordered" evidence="2">
    <location>
        <begin position="641"/>
        <end position="870"/>
    </location>
</feature>
<keyword evidence="5" id="KW-1185">Reference proteome</keyword>
<feature type="compositionally biased region" description="Low complexity" evidence="2">
    <location>
        <begin position="25"/>
        <end position="35"/>
    </location>
</feature>
<feature type="compositionally biased region" description="Low complexity" evidence="2">
    <location>
        <begin position="711"/>
        <end position="726"/>
    </location>
</feature>
<reference evidence="4" key="5">
    <citation type="submission" date="2015-06" db="UniProtKB">
        <authorList>
            <consortium name="EnsemblFungi"/>
        </authorList>
    </citation>
    <scope>IDENTIFICATION</scope>
    <source>
        <strain evidence="4">ATCC 64411</strain>
    </source>
</reference>
<evidence type="ECO:0000313" key="4">
    <source>
        <dbReference type="EnsemblFungi" id="MAPG_01159T0"/>
    </source>
</evidence>
<gene>
    <name evidence="3" type="ORF">MAPG_01159</name>
</gene>
<organism evidence="4 5">
    <name type="scientific">Magnaporthiopsis poae (strain ATCC 64411 / 73-15)</name>
    <name type="common">Kentucky bluegrass fungus</name>
    <name type="synonym">Magnaporthe poae</name>
    <dbReference type="NCBI Taxonomy" id="644358"/>
    <lineage>
        <taxon>Eukaryota</taxon>
        <taxon>Fungi</taxon>
        <taxon>Dikarya</taxon>
        <taxon>Ascomycota</taxon>
        <taxon>Pezizomycotina</taxon>
        <taxon>Sordariomycetes</taxon>
        <taxon>Sordariomycetidae</taxon>
        <taxon>Magnaporthales</taxon>
        <taxon>Magnaporthaceae</taxon>
        <taxon>Magnaporthiopsis</taxon>
    </lineage>
</organism>
<dbReference type="VEuPathDB" id="FungiDB:MAPG_01159"/>
<feature type="region of interest" description="Disordered" evidence="2">
    <location>
        <begin position="376"/>
        <end position="421"/>
    </location>
</feature>
<feature type="compositionally biased region" description="Polar residues" evidence="2">
    <location>
        <begin position="191"/>
        <end position="202"/>
    </location>
</feature>
<feature type="compositionally biased region" description="Polar residues" evidence="2">
    <location>
        <begin position="393"/>
        <end position="419"/>
    </location>
</feature>
<feature type="compositionally biased region" description="Low complexity" evidence="2">
    <location>
        <begin position="382"/>
        <end position="392"/>
    </location>
</feature>
<dbReference type="PANTHER" id="PTHR31315:SF1">
    <property type="entry name" value="PROTEIN SIP5"/>
    <property type="match status" value="1"/>
</dbReference>
<feature type="compositionally biased region" description="Low complexity" evidence="2">
    <location>
        <begin position="48"/>
        <end position="64"/>
    </location>
</feature>
<feature type="compositionally biased region" description="Basic and acidic residues" evidence="2">
    <location>
        <begin position="65"/>
        <end position="83"/>
    </location>
</feature>
<reference evidence="5" key="2">
    <citation type="submission" date="2010-05" db="EMBL/GenBank/DDBJ databases">
        <title>The genome sequence of Magnaporthe poae strain ATCC 64411.</title>
        <authorList>
            <person name="Ma L.-J."/>
            <person name="Dead R."/>
            <person name="Young S."/>
            <person name="Zeng Q."/>
            <person name="Koehrsen M."/>
            <person name="Alvarado L."/>
            <person name="Berlin A."/>
            <person name="Chapman S.B."/>
            <person name="Chen Z."/>
            <person name="Freedman E."/>
            <person name="Gellesch M."/>
            <person name="Goldberg J."/>
            <person name="Griggs A."/>
            <person name="Gujja S."/>
            <person name="Heilman E.R."/>
            <person name="Heiman D."/>
            <person name="Hepburn T."/>
            <person name="Howarth C."/>
            <person name="Jen D."/>
            <person name="Larson L."/>
            <person name="Mehta T."/>
            <person name="Neiman D."/>
            <person name="Pearson M."/>
            <person name="Roberts A."/>
            <person name="Saif S."/>
            <person name="Shea T."/>
            <person name="Shenoy N."/>
            <person name="Sisk P."/>
            <person name="Stolte C."/>
            <person name="Sykes S."/>
            <person name="Walk T."/>
            <person name="White J."/>
            <person name="Yandava C."/>
            <person name="Haas B."/>
            <person name="Nusbaum C."/>
            <person name="Birren B."/>
        </authorList>
    </citation>
    <scope>NUCLEOTIDE SEQUENCE [LARGE SCALE GENOMIC DNA]</scope>
    <source>
        <strain evidence="5">ATCC 64411 / 73-15</strain>
    </source>
</reference>
<dbReference type="CDD" id="cd24139">
    <property type="entry name" value="SIP5-like"/>
    <property type="match status" value="1"/>
</dbReference>
<dbReference type="Proteomes" id="UP000011715">
    <property type="component" value="Unassembled WGS sequence"/>
</dbReference>
<dbReference type="GO" id="GO:0005737">
    <property type="term" value="C:cytoplasm"/>
    <property type="evidence" value="ECO:0007669"/>
    <property type="project" value="TreeGrafter"/>
</dbReference>
<dbReference type="AlphaFoldDB" id="A0A0C4DMZ1"/>
<feature type="region of interest" description="Disordered" evidence="2">
    <location>
        <begin position="191"/>
        <end position="225"/>
    </location>
</feature>
<name>A0A0C4DMZ1_MAGP6</name>
<feature type="compositionally biased region" description="Basic and acidic residues" evidence="2">
    <location>
        <begin position="7"/>
        <end position="22"/>
    </location>
</feature>
<dbReference type="InterPro" id="IPR039301">
    <property type="entry name" value="Sip5/DA2"/>
</dbReference>
<feature type="compositionally biased region" description="Low complexity" evidence="2">
    <location>
        <begin position="476"/>
        <end position="485"/>
    </location>
</feature>
<dbReference type="PANTHER" id="PTHR31315">
    <property type="entry name" value="PROTEIN SIP5"/>
    <property type="match status" value="1"/>
</dbReference>
<dbReference type="EMBL" id="GL876966">
    <property type="protein sequence ID" value="KLU82082.1"/>
    <property type="molecule type" value="Genomic_DNA"/>
</dbReference>
<accession>A0A0C4DMZ1</accession>